<organism evidence="2 3">
    <name type="scientific">Channa argus</name>
    <name type="common">Northern snakehead</name>
    <name type="synonym">Ophicephalus argus</name>
    <dbReference type="NCBI Taxonomy" id="215402"/>
    <lineage>
        <taxon>Eukaryota</taxon>
        <taxon>Metazoa</taxon>
        <taxon>Chordata</taxon>
        <taxon>Craniata</taxon>
        <taxon>Vertebrata</taxon>
        <taxon>Euteleostomi</taxon>
        <taxon>Actinopterygii</taxon>
        <taxon>Neopterygii</taxon>
        <taxon>Teleostei</taxon>
        <taxon>Neoteleostei</taxon>
        <taxon>Acanthomorphata</taxon>
        <taxon>Anabantaria</taxon>
        <taxon>Anabantiformes</taxon>
        <taxon>Channoidei</taxon>
        <taxon>Channidae</taxon>
        <taxon>Channa</taxon>
    </lineage>
</organism>
<keyword evidence="3" id="KW-1185">Reference proteome</keyword>
<reference evidence="2 3" key="1">
    <citation type="submission" date="2019-02" db="EMBL/GenBank/DDBJ databases">
        <title>Opniocepnalus argus genome.</title>
        <authorList>
            <person name="Zhou C."/>
            <person name="Xiao S."/>
        </authorList>
    </citation>
    <scope>NUCLEOTIDE SEQUENCE [LARGE SCALE GENOMIC DNA]</scope>
    <source>
        <strain evidence="2">OARG1902GOOAL</strain>
        <tissue evidence="2">Muscle</tissue>
    </source>
</reference>
<dbReference type="AlphaFoldDB" id="A0A6G1QV97"/>
<sequence length="51" mass="5986">MSHKRNKIINISKRYFRQREWLNVLLNDQSSQQALQPPVSVSISTSRSQNT</sequence>
<dbReference type="Proteomes" id="UP000503349">
    <property type="component" value="Chromosome 24"/>
</dbReference>
<name>A0A6G1QV97_CHAAH</name>
<evidence type="ECO:0000313" key="3">
    <source>
        <dbReference type="Proteomes" id="UP000503349"/>
    </source>
</evidence>
<reference evidence="3" key="2">
    <citation type="submission" date="2019-02" db="EMBL/GenBank/DDBJ databases">
        <title>Opniocepnalus argus Var Kimnra genome.</title>
        <authorList>
            <person name="Zhou C."/>
            <person name="Xiao S."/>
        </authorList>
    </citation>
    <scope>NUCLEOTIDE SEQUENCE [LARGE SCALE GENOMIC DNA]</scope>
</reference>
<protein>
    <submittedName>
        <fullName evidence="2">Uncharacterized protein</fullName>
    </submittedName>
</protein>
<feature type="region of interest" description="Disordered" evidence="1">
    <location>
        <begin position="31"/>
        <end position="51"/>
    </location>
</feature>
<dbReference type="EMBL" id="CM015735">
    <property type="protein sequence ID" value="KAF3706465.1"/>
    <property type="molecule type" value="Genomic_DNA"/>
</dbReference>
<gene>
    <name evidence="2" type="ORF">EXN66_Car022157</name>
</gene>
<proteinExistence type="predicted"/>
<accession>A0A6G1QV97</accession>
<evidence type="ECO:0000313" key="2">
    <source>
        <dbReference type="EMBL" id="KAF3706465.1"/>
    </source>
</evidence>
<evidence type="ECO:0000256" key="1">
    <source>
        <dbReference type="SAM" id="MobiDB-lite"/>
    </source>
</evidence>